<evidence type="ECO:0008006" key="3">
    <source>
        <dbReference type="Google" id="ProtNLM"/>
    </source>
</evidence>
<evidence type="ECO:0000313" key="1">
    <source>
        <dbReference type="EMBL" id="MFB9209591.1"/>
    </source>
</evidence>
<reference evidence="1 2" key="1">
    <citation type="submission" date="2024-09" db="EMBL/GenBank/DDBJ databases">
        <authorList>
            <person name="Sun Q."/>
            <person name="Mori K."/>
        </authorList>
    </citation>
    <scope>NUCLEOTIDE SEQUENCE [LARGE SCALE GENOMIC DNA]</scope>
    <source>
        <strain evidence="1 2">CCM 3426</strain>
    </source>
</reference>
<dbReference type="Proteomes" id="UP001589647">
    <property type="component" value="Unassembled WGS sequence"/>
</dbReference>
<name>A0ABV5IYP3_9ACTN</name>
<dbReference type="RefSeq" id="WP_189648160.1">
    <property type="nucleotide sequence ID" value="NZ_BMRC01000006.1"/>
</dbReference>
<organism evidence="1 2">
    <name type="scientific">Nonomuraea spiralis</name>
    <dbReference type="NCBI Taxonomy" id="46182"/>
    <lineage>
        <taxon>Bacteria</taxon>
        <taxon>Bacillati</taxon>
        <taxon>Actinomycetota</taxon>
        <taxon>Actinomycetes</taxon>
        <taxon>Streptosporangiales</taxon>
        <taxon>Streptosporangiaceae</taxon>
        <taxon>Nonomuraea</taxon>
    </lineage>
</organism>
<comment type="caution">
    <text evidence="1">The sequence shown here is derived from an EMBL/GenBank/DDBJ whole genome shotgun (WGS) entry which is preliminary data.</text>
</comment>
<dbReference type="EMBL" id="JBHMEI010000104">
    <property type="protein sequence ID" value="MFB9209591.1"/>
    <property type="molecule type" value="Genomic_DNA"/>
</dbReference>
<gene>
    <name evidence="1" type="ORF">ACFFV7_51005</name>
</gene>
<evidence type="ECO:0000313" key="2">
    <source>
        <dbReference type="Proteomes" id="UP001589647"/>
    </source>
</evidence>
<proteinExistence type="predicted"/>
<keyword evidence="2" id="KW-1185">Reference proteome</keyword>
<protein>
    <recommendedName>
        <fullName evidence="3">FxLD family lantipeptide</fullName>
    </recommendedName>
</protein>
<accession>A0ABV5IYP3</accession>
<sequence>MAEERTRISRNVAELLGIPLDDPNVEQEDDCRHGCNGDCSTSGSDVCTFICHEF</sequence>